<feature type="compositionally biased region" description="Low complexity" evidence="6">
    <location>
        <begin position="300"/>
        <end position="326"/>
    </location>
</feature>
<evidence type="ECO:0000256" key="6">
    <source>
        <dbReference type="SAM" id="MobiDB-lite"/>
    </source>
</evidence>
<organism evidence="8 9">
    <name type="scientific">Oikopleura dioica</name>
    <name type="common">Tunicate</name>
    <dbReference type="NCBI Taxonomy" id="34765"/>
    <lineage>
        <taxon>Eukaryota</taxon>
        <taxon>Metazoa</taxon>
        <taxon>Chordata</taxon>
        <taxon>Tunicata</taxon>
        <taxon>Appendicularia</taxon>
        <taxon>Copelata</taxon>
        <taxon>Oikopleuridae</taxon>
        <taxon>Oikopleura</taxon>
    </lineage>
</organism>
<name>A0ABN7SRC1_OIKDI</name>
<keyword evidence="3" id="KW-0804">Transcription</keyword>
<feature type="region of interest" description="Disordered" evidence="6">
    <location>
        <begin position="300"/>
        <end position="342"/>
    </location>
</feature>
<comment type="subcellular location">
    <subcellularLocation>
        <location evidence="1">Nucleus</location>
    </subcellularLocation>
</comment>
<evidence type="ECO:0000313" key="9">
    <source>
        <dbReference type="Proteomes" id="UP001158576"/>
    </source>
</evidence>
<dbReference type="Gene3D" id="2.30.30.140">
    <property type="match status" value="2"/>
</dbReference>
<keyword evidence="2" id="KW-0805">Transcription regulation</keyword>
<proteinExistence type="predicted"/>
<accession>A0ABN7SRC1</accession>
<dbReference type="CDD" id="cd20393">
    <property type="entry name" value="Tudor_SGF29_rpt1"/>
    <property type="match status" value="1"/>
</dbReference>
<keyword evidence="4" id="KW-0539">Nucleus</keyword>
<dbReference type="PANTHER" id="PTHR21539:SF0">
    <property type="entry name" value="SAGA-ASSOCIATED FACTOR 29"/>
    <property type="match status" value="1"/>
</dbReference>
<feature type="domain" description="SGF29 C-terminal" evidence="7">
    <location>
        <begin position="159"/>
        <end position="303"/>
    </location>
</feature>
<gene>
    <name evidence="8" type="ORF">OKIOD_LOCUS11084</name>
</gene>
<dbReference type="InterPro" id="IPR047288">
    <property type="entry name" value="Tudor_SGF29_rpt1"/>
</dbReference>
<evidence type="ECO:0000259" key="7">
    <source>
        <dbReference type="PROSITE" id="PS51518"/>
    </source>
</evidence>
<sequence>MYKLEKRIKLEEGDDIERADKKIDELHRTLHTSICHINSLLNMSKLGLADLAEAREEFKVNFEKEGTVTAQMKEDVAEKTQISIEETEAEITAIRNALDVIQNIRALQEERKLLSNEPRNTRRGVLMAQLQEAAKCTPLWIGGPNDQKPPLCGALPPAPKHEIVVGSKVAAKVDGAGENEPPNWILAKFVSYDSNNMCTVEDIDAVDLSKAKISLHKKKVLPLPQWRANPAEDGDALHAEGSTVMALYPQTTCFYKGVVASIPEGPSDNYIVLFEDATYPNGMSPPMQVAQKYILPFNDSKPTASSSTTSSSKKGSSKAGSKAGSKAKSKKDIAMSKGKRKR</sequence>
<evidence type="ECO:0000256" key="2">
    <source>
        <dbReference type="ARBA" id="ARBA00023015"/>
    </source>
</evidence>
<dbReference type="PANTHER" id="PTHR21539">
    <property type="entry name" value="SAGA-ASSOCIATED FACTOR 29"/>
    <property type="match status" value="1"/>
</dbReference>
<dbReference type="EMBL" id="OU015566">
    <property type="protein sequence ID" value="CAG5105645.1"/>
    <property type="molecule type" value="Genomic_DNA"/>
</dbReference>
<keyword evidence="9" id="KW-1185">Reference proteome</keyword>
<dbReference type="InterPro" id="IPR047287">
    <property type="entry name" value="Tudor_SGF29_rpt2"/>
</dbReference>
<dbReference type="InterPro" id="IPR010750">
    <property type="entry name" value="SGF29_tudor-like_dom"/>
</dbReference>
<feature type="coiled-coil region" evidence="5">
    <location>
        <begin position="77"/>
        <end position="117"/>
    </location>
</feature>
<evidence type="ECO:0000256" key="1">
    <source>
        <dbReference type="ARBA" id="ARBA00004123"/>
    </source>
</evidence>
<evidence type="ECO:0000256" key="5">
    <source>
        <dbReference type="SAM" id="Coils"/>
    </source>
</evidence>
<reference evidence="8 9" key="1">
    <citation type="submission" date="2021-04" db="EMBL/GenBank/DDBJ databases">
        <authorList>
            <person name="Bliznina A."/>
        </authorList>
    </citation>
    <scope>NUCLEOTIDE SEQUENCE [LARGE SCALE GENOMIC DNA]</scope>
</reference>
<dbReference type="CDD" id="cd20394">
    <property type="entry name" value="Tudor_SGF29_rpt2"/>
    <property type="match status" value="1"/>
</dbReference>
<dbReference type="InterPro" id="IPR037802">
    <property type="entry name" value="SGF29"/>
</dbReference>
<protein>
    <submittedName>
        <fullName evidence="8">Oidioi.mRNA.OKI2018_I69.chr1.g2319.t1.cds</fullName>
    </submittedName>
</protein>
<keyword evidence="5" id="KW-0175">Coiled coil</keyword>
<dbReference type="Pfam" id="PF07039">
    <property type="entry name" value="SGF29_Tudor"/>
    <property type="match status" value="1"/>
</dbReference>
<dbReference type="Proteomes" id="UP001158576">
    <property type="component" value="Chromosome 1"/>
</dbReference>
<evidence type="ECO:0000313" key="8">
    <source>
        <dbReference type="EMBL" id="CAG5105645.1"/>
    </source>
</evidence>
<dbReference type="PROSITE" id="PS51518">
    <property type="entry name" value="SGF29_C"/>
    <property type="match status" value="1"/>
</dbReference>
<evidence type="ECO:0000256" key="4">
    <source>
        <dbReference type="ARBA" id="ARBA00023242"/>
    </source>
</evidence>
<evidence type="ECO:0000256" key="3">
    <source>
        <dbReference type="ARBA" id="ARBA00023163"/>
    </source>
</evidence>